<feature type="compositionally biased region" description="Basic and acidic residues" evidence="8">
    <location>
        <begin position="475"/>
        <end position="490"/>
    </location>
</feature>
<dbReference type="InterPro" id="IPR036179">
    <property type="entry name" value="Ig-like_dom_sf"/>
</dbReference>
<dbReference type="InterPro" id="IPR007110">
    <property type="entry name" value="Ig-like_dom"/>
</dbReference>
<dbReference type="InterPro" id="IPR039311">
    <property type="entry name" value="FAM187A/B"/>
</dbReference>
<keyword evidence="5 9" id="KW-1133">Transmembrane helix</keyword>
<dbReference type="InterPro" id="IPR013151">
    <property type="entry name" value="Immunoglobulin_dom"/>
</dbReference>
<dbReference type="InterPro" id="IPR013783">
    <property type="entry name" value="Ig-like_fold"/>
</dbReference>
<comment type="caution">
    <text evidence="11">The sequence shown here is derived from an EMBL/GenBank/DDBJ whole genome shotgun (WGS) entry which is preliminary data.</text>
</comment>
<proteinExistence type="inferred from homology"/>
<sequence>MNRGVIYSFVFCMTRHVMSQNVEDTSTETFCRTRDRPIGAEKNDLYEIVEVVTGQNIILECHYCKENDDQQPKIWYKANSIGNFTKNEVKIDMANDRNSSRVYVSIDHALIIQNLTMADSSFYFCQPYQAQDVEKDLNFYIDVVDVNRTTIESGNITDWVKYQKENFYPINQLFVHGNGPDFVRLREALRINLVLITTWDAWSDCEACGHPLGEGIRKKKGHCRIKITPLHVDNITSVNNSYTEQELQLIESTEIGCRSKILSDLTPAVYNLTKVVPDFVQIDSCTGTCNPDAAGKYRGWKSTKKTGFKYRKTIVLAENSHLTLVCPESTLENVVVWKRNGRNLAAGESVEPPKPNMEPKITVDTFNTLYLHEVTKNEEGNYTCLVDNIRMQQTIIYVVSKSRLLTQALLRHMMYLGFILSLTLSCYVAGLVITWTRRRKFKSYEAIRKRRKKLLLTSSSSENDDGDDDEEEGDVEKGTTNRKDEVNEKKALLKVKKKKKNVV</sequence>
<feature type="compositionally biased region" description="Acidic residues" evidence="8">
    <location>
        <begin position="462"/>
        <end position="474"/>
    </location>
</feature>
<comment type="subcellular location">
    <subcellularLocation>
        <location evidence="1">Membrane</location>
        <topology evidence="1">Single-pass type I membrane protein</topology>
    </subcellularLocation>
</comment>
<keyword evidence="6 9" id="KW-0472">Membrane</keyword>
<evidence type="ECO:0000256" key="3">
    <source>
        <dbReference type="ARBA" id="ARBA00022692"/>
    </source>
</evidence>
<feature type="region of interest" description="Disordered" evidence="8">
    <location>
        <begin position="458"/>
        <end position="490"/>
    </location>
</feature>
<evidence type="ECO:0000313" key="11">
    <source>
        <dbReference type="EMBL" id="KAK9695079.1"/>
    </source>
</evidence>
<evidence type="ECO:0000256" key="6">
    <source>
        <dbReference type="ARBA" id="ARBA00023136"/>
    </source>
</evidence>
<gene>
    <name evidence="11" type="ORF">QE152_g33114</name>
</gene>
<evidence type="ECO:0000256" key="2">
    <source>
        <dbReference type="ARBA" id="ARBA00008727"/>
    </source>
</evidence>
<dbReference type="InterPro" id="IPR013106">
    <property type="entry name" value="Ig_V-set"/>
</dbReference>
<dbReference type="GO" id="GO:0016020">
    <property type="term" value="C:membrane"/>
    <property type="evidence" value="ECO:0007669"/>
    <property type="project" value="UniProtKB-SubCell"/>
</dbReference>
<evidence type="ECO:0000256" key="9">
    <source>
        <dbReference type="SAM" id="Phobius"/>
    </source>
</evidence>
<keyword evidence="4" id="KW-0732">Signal</keyword>
<dbReference type="PROSITE" id="PS50835">
    <property type="entry name" value="IG_LIKE"/>
    <property type="match status" value="2"/>
</dbReference>
<keyword evidence="3 9" id="KW-0812">Transmembrane</keyword>
<dbReference type="PANTHER" id="PTHR32178:SF6">
    <property type="entry name" value="IG-LIKE DOMAIN-CONTAINING PROTEIN"/>
    <property type="match status" value="1"/>
</dbReference>
<organism evidence="11 12">
    <name type="scientific">Popillia japonica</name>
    <name type="common">Japanese beetle</name>
    <dbReference type="NCBI Taxonomy" id="7064"/>
    <lineage>
        <taxon>Eukaryota</taxon>
        <taxon>Metazoa</taxon>
        <taxon>Ecdysozoa</taxon>
        <taxon>Arthropoda</taxon>
        <taxon>Hexapoda</taxon>
        <taxon>Insecta</taxon>
        <taxon>Pterygota</taxon>
        <taxon>Neoptera</taxon>
        <taxon>Endopterygota</taxon>
        <taxon>Coleoptera</taxon>
        <taxon>Polyphaga</taxon>
        <taxon>Scarabaeiformia</taxon>
        <taxon>Scarabaeidae</taxon>
        <taxon>Rutelinae</taxon>
        <taxon>Popillia</taxon>
    </lineage>
</organism>
<keyword evidence="7" id="KW-0325">Glycoprotein</keyword>
<dbReference type="InterPro" id="IPR003599">
    <property type="entry name" value="Ig_sub"/>
</dbReference>
<dbReference type="SMART" id="SM00409">
    <property type="entry name" value="IG"/>
    <property type="match status" value="2"/>
</dbReference>
<feature type="domain" description="Ig-like" evidence="10">
    <location>
        <begin position="291"/>
        <end position="396"/>
    </location>
</feature>
<evidence type="ECO:0000256" key="4">
    <source>
        <dbReference type="ARBA" id="ARBA00022729"/>
    </source>
</evidence>
<feature type="transmembrane region" description="Helical" evidence="9">
    <location>
        <begin position="413"/>
        <end position="435"/>
    </location>
</feature>
<protein>
    <submittedName>
        <fullName evidence="11">Immunoglobulin V-set domain</fullName>
    </submittedName>
</protein>
<keyword evidence="12" id="KW-1185">Reference proteome</keyword>
<comment type="similarity">
    <text evidence="2">Belongs to the FAM187 family.</text>
</comment>
<evidence type="ECO:0000256" key="1">
    <source>
        <dbReference type="ARBA" id="ARBA00004479"/>
    </source>
</evidence>
<evidence type="ECO:0000259" key="10">
    <source>
        <dbReference type="PROSITE" id="PS50835"/>
    </source>
</evidence>
<name>A0AAW1IXR7_POPJA</name>
<reference evidence="11 12" key="1">
    <citation type="journal article" date="2024" name="BMC Genomics">
        <title>De novo assembly and annotation of Popillia japonica's genome with initial clues to its potential as an invasive pest.</title>
        <authorList>
            <person name="Cucini C."/>
            <person name="Boschi S."/>
            <person name="Funari R."/>
            <person name="Cardaioli E."/>
            <person name="Iannotti N."/>
            <person name="Marturano G."/>
            <person name="Paoli F."/>
            <person name="Bruttini M."/>
            <person name="Carapelli A."/>
            <person name="Frati F."/>
            <person name="Nardi F."/>
        </authorList>
    </citation>
    <scope>NUCLEOTIDE SEQUENCE [LARGE SCALE GENOMIC DNA]</scope>
    <source>
        <strain evidence="11">DMR45628</strain>
    </source>
</reference>
<accession>A0AAW1IXR7</accession>
<dbReference type="AlphaFoldDB" id="A0AAW1IXR7"/>
<evidence type="ECO:0000313" key="12">
    <source>
        <dbReference type="Proteomes" id="UP001458880"/>
    </source>
</evidence>
<dbReference type="Proteomes" id="UP001458880">
    <property type="component" value="Unassembled WGS sequence"/>
</dbReference>
<dbReference type="Pfam" id="PF00047">
    <property type="entry name" value="ig"/>
    <property type="match status" value="1"/>
</dbReference>
<evidence type="ECO:0000256" key="5">
    <source>
        <dbReference type="ARBA" id="ARBA00022989"/>
    </source>
</evidence>
<evidence type="ECO:0000256" key="7">
    <source>
        <dbReference type="ARBA" id="ARBA00023180"/>
    </source>
</evidence>
<feature type="domain" description="Ig-like" evidence="10">
    <location>
        <begin position="37"/>
        <end position="138"/>
    </location>
</feature>
<dbReference type="SUPFAM" id="SSF48726">
    <property type="entry name" value="Immunoglobulin"/>
    <property type="match status" value="2"/>
</dbReference>
<evidence type="ECO:0000256" key="8">
    <source>
        <dbReference type="SAM" id="MobiDB-lite"/>
    </source>
</evidence>
<dbReference type="Gene3D" id="2.60.40.10">
    <property type="entry name" value="Immunoglobulins"/>
    <property type="match status" value="2"/>
</dbReference>
<dbReference type="Pfam" id="PF07686">
    <property type="entry name" value="V-set"/>
    <property type="match status" value="1"/>
</dbReference>
<dbReference type="PANTHER" id="PTHR32178">
    <property type="entry name" value="FAM187"/>
    <property type="match status" value="1"/>
</dbReference>
<dbReference type="EMBL" id="JASPKY010000492">
    <property type="protein sequence ID" value="KAK9695079.1"/>
    <property type="molecule type" value="Genomic_DNA"/>
</dbReference>